<dbReference type="KEGG" id="lcm:102367316"/>
<dbReference type="InterPro" id="IPR016193">
    <property type="entry name" value="Cytidine_deaminase-like"/>
</dbReference>
<dbReference type="GO" id="GO:0046872">
    <property type="term" value="F:metal ion binding"/>
    <property type="evidence" value="ECO:0007669"/>
    <property type="project" value="UniProtKB-KW"/>
</dbReference>
<dbReference type="OMA" id="FVHVWET"/>
<dbReference type="PANTHER" id="PTHR13857">
    <property type="entry name" value="MRNA EDITING ENZYME"/>
    <property type="match status" value="1"/>
</dbReference>
<dbReference type="GO" id="GO:0004126">
    <property type="term" value="F:cytidine deaminase activity"/>
    <property type="evidence" value="ECO:0007669"/>
    <property type="project" value="TreeGrafter"/>
</dbReference>
<comment type="similarity">
    <text evidence="2">Belongs to the cytidine and deoxycytidylate deaminase family.</text>
</comment>
<evidence type="ECO:0000256" key="2">
    <source>
        <dbReference type="ARBA" id="ARBA00006576"/>
    </source>
</evidence>
<dbReference type="GO" id="GO:0006397">
    <property type="term" value="P:mRNA processing"/>
    <property type="evidence" value="ECO:0007669"/>
    <property type="project" value="UniProtKB-KW"/>
</dbReference>
<dbReference type="eggNOG" id="ENOG502RABR">
    <property type="taxonomic scope" value="Eukaryota"/>
</dbReference>
<comment type="subunit">
    <text evidence="3">Homotetramer.</text>
</comment>
<dbReference type="OrthoDB" id="8841220at2759"/>
<evidence type="ECO:0000256" key="5">
    <source>
        <dbReference type="ARBA" id="ARBA00022664"/>
    </source>
</evidence>
<dbReference type="GO" id="GO:0005634">
    <property type="term" value="C:nucleus"/>
    <property type="evidence" value="ECO:0007669"/>
    <property type="project" value="TreeGrafter"/>
</dbReference>
<dbReference type="Pfam" id="PF18772">
    <property type="entry name" value="APOBEC2"/>
    <property type="match status" value="1"/>
</dbReference>
<protein>
    <recommendedName>
        <fullName evidence="4">mRNA(cytosine(6666)) deaminase</fullName>
        <ecNumber evidence="4">3.5.4.36</ecNumber>
    </recommendedName>
    <alternativeName>
        <fullName evidence="11">mRNA(cytosine(6666)) deaminase 2</fullName>
    </alternativeName>
</protein>
<reference evidence="14" key="3">
    <citation type="submission" date="2025-09" db="UniProtKB">
        <authorList>
            <consortium name="Ensembl"/>
        </authorList>
    </citation>
    <scope>IDENTIFICATION</scope>
</reference>
<feature type="compositionally biased region" description="Polar residues" evidence="12">
    <location>
        <begin position="10"/>
        <end position="24"/>
    </location>
</feature>
<dbReference type="SUPFAM" id="SSF53927">
    <property type="entry name" value="Cytidine deaminase-like"/>
    <property type="match status" value="1"/>
</dbReference>
<evidence type="ECO:0000256" key="11">
    <source>
        <dbReference type="ARBA" id="ARBA00076258"/>
    </source>
</evidence>
<evidence type="ECO:0000256" key="12">
    <source>
        <dbReference type="SAM" id="MobiDB-lite"/>
    </source>
</evidence>
<dbReference type="CDD" id="cd01283">
    <property type="entry name" value="cytidine_deaminase"/>
    <property type="match status" value="1"/>
</dbReference>
<dbReference type="InterPro" id="IPR002125">
    <property type="entry name" value="CMP_dCMP_dom"/>
</dbReference>
<dbReference type="GeneID" id="102367316"/>
<comment type="cofactor">
    <cofactor evidence="1">
        <name>Zn(2+)</name>
        <dbReference type="ChEBI" id="CHEBI:29105"/>
    </cofactor>
</comment>
<organism evidence="14 15">
    <name type="scientific">Latimeria chalumnae</name>
    <name type="common">Coelacanth</name>
    <dbReference type="NCBI Taxonomy" id="7897"/>
    <lineage>
        <taxon>Eukaryota</taxon>
        <taxon>Metazoa</taxon>
        <taxon>Chordata</taxon>
        <taxon>Craniata</taxon>
        <taxon>Vertebrata</taxon>
        <taxon>Euteleostomi</taxon>
        <taxon>Coelacanthiformes</taxon>
        <taxon>Coelacanthidae</taxon>
        <taxon>Latimeria</taxon>
    </lineage>
</organism>
<evidence type="ECO:0000256" key="1">
    <source>
        <dbReference type="ARBA" id="ARBA00001947"/>
    </source>
</evidence>
<evidence type="ECO:0000313" key="14">
    <source>
        <dbReference type="Ensembl" id="ENSLACP00000018146.1"/>
    </source>
</evidence>
<dbReference type="GO" id="GO:0005737">
    <property type="term" value="C:cytoplasm"/>
    <property type="evidence" value="ECO:0007669"/>
    <property type="project" value="TreeGrafter"/>
</dbReference>
<dbReference type="GeneTree" id="ENSGT00940000156616"/>
<evidence type="ECO:0000256" key="4">
    <source>
        <dbReference type="ARBA" id="ARBA00012742"/>
    </source>
</evidence>
<dbReference type="GO" id="GO:0003723">
    <property type="term" value="F:RNA binding"/>
    <property type="evidence" value="ECO:0007669"/>
    <property type="project" value="TreeGrafter"/>
</dbReference>
<dbReference type="InterPro" id="IPR050610">
    <property type="entry name" value="APOBEC_Cyt_Deaminase"/>
</dbReference>
<evidence type="ECO:0000259" key="13">
    <source>
        <dbReference type="PROSITE" id="PS51747"/>
    </source>
</evidence>
<evidence type="ECO:0000313" key="15">
    <source>
        <dbReference type="Proteomes" id="UP000008672"/>
    </source>
</evidence>
<proteinExistence type="inferred from homology"/>
<dbReference type="GO" id="GO:0016554">
    <property type="term" value="P:cytidine to uridine editing"/>
    <property type="evidence" value="ECO:0007669"/>
    <property type="project" value="TreeGrafter"/>
</dbReference>
<dbReference type="FunCoup" id="H3B8C5">
    <property type="interactions" value="190"/>
</dbReference>
<keyword evidence="8" id="KW-0862">Zinc</keyword>
<sequence length="230" mass="26572">MAESKAQETPKPQENSEDQGNSENQEPDSENQEPKKEVLELPPFEIVTGEKMSPFFFKFQFKNVEYSSGRNKTFLCYSVEIQGSEDESFHGYLEDEHASAHAEEAFFNEILPECKSELRYKVTWYVSSSPCAACAAKIAGVVRKHKNLRLSILAARLFMWEEPEIQDGLRQLKAAGCKLKMMAPQDFVHTWKTFVEQEGEDFVPWEEIQENTTYYEEKLAEILKTKSQFL</sequence>
<evidence type="ECO:0000256" key="6">
    <source>
        <dbReference type="ARBA" id="ARBA00022723"/>
    </source>
</evidence>
<comment type="function">
    <text evidence="10">Probable C to U editing enzyme whose physiological substrate is not yet known. Does not display detectable apoB mRNA editing. Has a low intrinsic cytidine deaminase activity. May play a role in the epigenetic regulation of gene expression through the process of active DNA demethylation.</text>
</comment>
<dbReference type="HOGENOM" id="CLU_080056_0_0_1"/>
<comment type="catalytic activity">
    <reaction evidence="9">
        <text>cytidine(6666) in apoB mRNA + H2O + H(+) = uridine(6666) in apoB mRNA + NH4(+)</text>
        <dbReference type="Rhea" id="RHEA:21772"/>
        <dbReference type="Rhea" id="RHEA-COMP:13888"/>
        <dbReference type="Rhea" id="RHEA-COMP:13889"/>
        <dbReference type="ChEBI" id="CHEBI:15377"/>
        <dbReference type="ChEBI" id="CHEBI:15378"/>
        <dbReference type="ChEBI" id="CHEBI:28938"/>
        <dbReference type="ChEBI" id="CHEBI:65315"/>
        <dbReference type="ChEBI" id="CHEBI:82748"/>
        <dbReference type="EC" id="3.5.4.36"/>
    </reaction>
</comment>
<evidence type="ECO:0000256" key="10">
    <source>
        <dbReference type="ARBA" id="ARBA00059767"/>
    </source>
</evidence>
<dbReference type="AlphaFoldDB" id="H3B8C5"/>
<dbReference type="InParanoid" id="H3B8C5"/>
<dbReference type="Ensembl" id="ENSLACT00000018278.1">
    <property type="protein sequence ID" value="ENSLACP00000018146.1"/>
    <property type="gene ID" value="ENSLACG00000015985.1"/>
</dbReference>
<dbReference type="PROSITE" id="PS51747">
    <property type="entry name" value="CYT_DCMP_DEAMINASES_2"/>
    <property type="match status" value="1"/>
</dbReference>
<keyword evidence="5" id="KW-0507">mRNA processing</keyword>
<dbReference type="EC" id="3.5.4.36" evidence="4"/>
<dbReference type="Bgee" id="ENSLACG00000015985">
    <property type="expression patterns" value="Expressed in muscle tissue and 6 other cell types or tissues"/>
</dbReference>
<feature type="region of interest" description="Disordered" evidence="12">
    <location>
        <begin position="1"/>
        <end position="39"/>
    </location>
</feature>
<evidence type="ECO:0000256" key="8">
    <source>
        <dbReference type="ARBA" id="ARBA00022833"/>
    </source>
</evidence>
<evidence type="ECO:0000256" key="3">
    <source>
        <dbReference type="ARBA" id="ARBA00011881"/>
    </source>
</evidence>
<reference evidence="14" key="2">
    <citation type="submission" date="2025-08" db="UniProtKB">
        <authorList>
            <consortium name="Ensembl"/>
        </authorList>
    </citation>
    <scope>IDENTIFICATION</scope>
</reference>
<evidence type="ECO:0000256" key="7">
    <source>
        <dbReference type="ARBA" id="ARBA00022801"/>
    </source>
</evidence>
<name>H3B8C5_LATCH</name>
<keyword evidence="6" id="KW-0479">Metal-binding</keyword>
<gene>
    <name evidence="14" type="primary">APOBEC2</name>
</gene>
<dbReference type="EMBL" id="AFYH01065445">
    <property type="status" value="NOT_ANNOTATED_CDS"/>
    <property type="molecule type" value="Genomic_DNA"/>
</dbReference>
<feature type="domain" description="CMP/dCMP-type deaminase" evidence="13">
    <location>
        <begin position="52"/>
        <end position="172"/>
    </location>
</feature>
<keyword evidence="7" id="KW-0378">Hydrolase</keyword>
<dbReference type="FunFam" id="3.40.140.10:FF:000031">
    <property type="entry name" value="Probable C-&gt;U-editing enzyme APOBEC-2"/>
    <property type="match status" value="1"/>
</dbReference>
<keyword evidence="15" id="KW-1185">Reference proteome</keyword>
<evidence type="ECO:0000256" key="9">
    <source>
        <dbReference type="ARBA" id="ARBA00050382"/>
    </source>
</evidence>
<reference evidence="15" key="1">
    <citation type="submission" date="2011-08" db="EMBL/GenBank/DDBJ databases">
        <title>The draft genome of Latimeria chalumnae.</title>
        <authorList>
            <person name="Di Palma F."/>
            <person name="Alfoldi J."/>
            <person name="Johnson J."/>
            <person name="Berlin A."/>
            <person name="Gnerre S."/>
            <person name="Jaffe D."/>
            <person name="MacCallum I."/>
            <person name="Young S."/>
            <person name="Walker B.J."/>
            <person name="Lander E."/>
            <person name="Lindblad-Toh K."/>
        </authorList>
    </citation>
    <scope>NUCLEOTIDE SEQUENCE [LARGE SCALE GENOMIC DNA]</scope>
    <source>
        <strain evidence="15">Wild caught</strain>
    </source>
</reference>
<dbReference type="Proteomes" id="UP000008672">
    <property type="component" value="Unassembled WGS sequence"/>
</dbReference>
<accession>H3B8C5</accession>
<dbReference type="STRING" id="7897.ENSLACP00000018146"/>
<dbReference type="PANTHER" id="PTHR13857:SF4">
    <property type="entry name" value="C-U-EDITING ENZYME APOBEC-2"/>
    <property type="match status" value="1"/>
</dbReference>
<dbReference type="Gene3D" id="3.40.140.10">
    <property type="entry name" value="Cytidine Deaminase, domain 2"/>
    <property type="match status" value="1"/>
</dbReference>